<evidence type="ECO:0000313" key="1">
    <source>
        <dbReference type="EnsemblPlants" id="AET5Gv20572700.31"/>
    </source>
</evidence>
<keyword evidence="2" id="KW-1185">Reference proteome</keyword>
<evidence type="ECO:0000313" key="2">
    <source>
        <dbReference type="Proteomes" id="UP000015105"/>
    </source>
</evidence>
<sequence length="80" mass="9456">MRELIVKEQVLDRFIMFAKSTFLTTPYQFHFSKLPLFKYTLENQKRSLSMEGPSSYTFAYFISGCSLKIHRDVLIHKITS</sequence>
<name>A0A453KZI6_AEGTS</name>
<reference evidence="2" key="1">
    <citation type="journal article" date="2014" name="Science">
        <title>Ancient hybridizations among the ancestral genomes of bread wheat.</title>
        <authorList>
            <consortium name="International Wheat Genome Sequencing Consortium,"/>
            <person name="Marcussen T."/>
            <person name="Sandve S.R."/>
            <person name="Heier L."/>
            <person name="Spannagl M."/>
            <person name="Pfeifer M."/>
            <person name="Jakobsen K.S."/>
            <person name="Wulff B.B."/>
            <person name="Steuernagel B."/>
            <person name="Mayer K.F."/>
            <person name="Olsen O.A."/>
        </authorList>
    </citation>
    <scope>NUCLEOTIDE SEQUENCE [LARGE SCALE GENOMIC DNA]</scope>
    <source>
        <strain evidence="2">cv. AL8/78</strain>
    </source>
</reference>
<reference evidence="1" key="3">
    <citation type="journal article" date="2017" name="Nature">
        <title>Genome sequence of the progenitor of the wheat D genome Aegilops tauschii.</title>
        <authorList>
            <person name="Luo M.C."/>
            <person name="Gu Y.Q."/>
            <person name="Puiu D."/>
            <person name="Wang H."/>
            <person name="Twardziok S.O."/>
            <person name="Deal K.R."/>
            <person name="Huo N."/>
            <person name="Zhu T."/>
            <person name="Wang L."/>
            <person name="Wang Y."/>
            <person name="McGuire P.E."/>
            <person name="Liu S."/>
            <person name="Long H."/>
            <person name="Ramasamy R.K."/>
            <person name="Rodriguez J.C."/>
            <person name="Van S.L."/>
            <person name="Yuan L."/>
            <person name="Wang Z."/>
            <person name="Xia Z."/>
            <person name="Xiao L."/>
            <person name="Anderson O.D."/>
            <person name="Ouyang S."/>
            <person name="Liang Y."/>
            <person name="Zimin A.V."/>
            <person name="Pertea G."/>
            <person name="Qi P."/>
            <person name="Bennetzen J.L."/>
            <person name="Dai X."/>
            <person name="Dawson M.W."/>
            <person name="Muller H.G."/>
            <person name="Kugler K."/>
            <person name="Rivarola-Duarte L."/>
            <person name="Spannagl M."/>
            <person name="Mayer K.F.X."/>
            <person name="Lu F.H."/>
            <person name="Bevan M.W."/>
            <person name="Leroy P."/>
            <person name="Li P."/>
            <person name="You F.M."/>
            <person name="Sun Q."/>
            <person name="Liu Z."/>
            <person name="Lyons E."/>
            <person name="Wicker T."/>
            <person name="Salzberg S.L."/>
            <person name="Devos K.M."/>
            <person name="Dvorak J."/>
        </authorList>
    </citation>
    <scope>NUCLEOTIDE SEQUENCE [LARGE SCALE GENOMIC DNA]</scope>
    <source>
        <strain evidence="1">cv. AL8/78</strain>
    </source>
</reference>
<dbReference type="Proteomes" id="UP000015105">
    <property type="component" value="Chromosome 5D"/>
</dbReference>
<protein>
    <submittedName>
        <fullName evidence="1">Uncharacterized protein</fullName>
    </submittedName>
</protein>
<dbReference type="AlphaFoldDB" id="A0A453KZI6"/>
<reference evidence="2" key="2">
    <citation type="journal article" date="2017" name="Nat. Plants">
        <title>The Aegilops tauschii genome reveals multiple impacts of transposons.</title>
        <authorList>
            <person name="Zhao G."/>
            <person name="Zou C."/>
            <person name="Li K."/>
            <person name="Wang K."/>
            <person name="Li T."/>
            <person name="Gao L."/>
            <person name="Zhang X."/>
            <person name="Wang H."/>
            <person name="Yang Z."/>
            <person name="Liu X."/>
            <person name="Jiang W."/>
            <person name="Mao L."/>
            <person name="Kong X."/>
            <person name="Jiao Y."/>
            <person name="Jia J."/>
        </authorList>
    </citation>
    <scope>NUCLEOTIDE SEQUENCE [LARGE SCALE GENOMIC DNA]</scope>
    <source>
        <strain evidence="2">cv. AL8/78</strain>
    </source>
</reference>
<proteinExistence type="predicted"/>
<organism evidence="1 2">
    <name type="scientific">Aegilops tauschii subsp. strangulata</name>
    <name type="common">Goatgrass</name>
    <dbReference type="NCBI Taxonomy" id="200361"/>
    <lineage>
        <taxon>Eukaryota</taxon>
        <taxon>Viridiplantae</taxon>
        <taxon>Streptophyta</taxon>
        <taxon>Embryophyta</taxon>
        <taxon>Tracheophyta</taxon>
        <taxon>Spermatophyta</taxon>
        <taxon>Magnoliopsida</taxon>
        <taxon>Liliopsida</taxon>
        <taxon>Poales</taxon>
        <taxon>Poaceae</taxon>
        <taxon>BOP clade</taxon>
        <taxon>Pooideae</taxon>
        <taxon>Triticodae</taxon>
        <taxon>Triticeae</taxon>
        <taxon>Triticinae</taxon>
        <taxon>Aegilops</taxon>
    </lineage>
</organism>
<reference evidence="1" key="4">
    <citation type="submission" date="2019-03" db="UniProtKB">
        <authorList>
            <consortium name="EnsemblPlants"/>
        </authorList>
    </citation>
    <scope>IDENTIFICATION</scope>
</reference>
<dbReference type="EnsemblPlants" id="AET5Gv20572700.31">
    <property type="protein sequence ID" value="AET5Gv20572700.31"/>
    <property type="gene ID" value="AET5Gv20572700"/>
</dbReference>
<accession>A0A453KZI6</accession>
<reference evidence="1" key="5">
    <citation type="journal article" date="2021" name="G3 (Bethesda)">
        <title>Aegilops tauschii genome assembly Aet v5.0 features greater sequence contiguity and improved annotation.</title>
        <authorList>
            <person name="Wang L."/>
            <person name="Zhu T."/>
            <person name="Rodriguez J.C."/>
            <person name="Deal K.R."/>
            <person name="Dubcovsky J."/>
            <person name="McGuire P.E."/>
            <person name="Lux T."/>
            <person name="Spannagl M."/>
            <person name="Mayer K.F.X."/>
            <person name="Baldrich P."/>
            <person name="Meyers B.C."/>
            <person name="Huo N."/>
            <person name="Gu Y.Q."/>
            <person name="Zhou H."/>
            <person name="Devos K.M."/>
            <person name="Bennetzen J.L."/>
            <person name="Unver T."/>
            <person name="Budak H."/>
            <person name="Gulick P.J."/>
            <person name="Galiba G."/>
            <person name="Kalapos B."/>
            <person name="Nelson D.R."/>
            <person name="Li P."/>
            <person name="You F.M."/>
            <person name="Luo M.C."/>
            <person name="Dvorak J."/>
        </authorList>
    </citation>
    <scope>NUCLEOTIDE SEQUENCE [LARGE SCALE GENOMIC DNA]</scope>
    <source>
        <strain evidence="1">cv. AL8/78</strain>
    </source>
</reference>
<dbReference type="Gramene" id="AET5Gv20572700.31">
    <property type="protein sequence ID" value="AET5Gv20572700.31"/>
    <property type="gene ID" value="AET5Gv20572700"/>
</dbReference>